<organism evidence="3 4">
    <name type="scientific">Lactobacillus xylocopicola</name>
    <dbReference type="NCBI Taxonomy" id="2976676"/>
    <lineage>
        <taxon>Bacteria</taxon>
        <taxon>Bacillati</taxon>
        <taxon>Bacillota</taxon>
        <taxon>Bacilli</taxon>
        <taxon>Lactobacillales</taxon>
        <taxon>Lactobacillaceae</taxon>
        <taxon>Lactobacillus</taxon>
    </lineage>
</organism>
<evidence type="ECO:0000313" key="4">
    <source>
        <dbReference type="Proteomes" id="UP001321741"/>
    </source>
</evidence>
<keyword evidence="4" id="KW-1185">Reference proteome</keyword>
<comment type="catalytic activity">
    <reaction evidence="1">
        <text>Hydrolysis of proteins in presence of ATP.</text>
        <dbReference type="EC" id="3.4.21.53"/>
    </reaction>
</comment>
<dbReference type="SUPFAM" id="SSF50156">
    <property type="entry name" value="PDZ domain-like"/>
    <property type="match status" value="1"/>
</dbReference>
<dbReference type="InterPro" id="IPR020568">
    <property type="entry name" value="Ribosomal_Su5_D2-typ_SF"/>
</dbReference>
<dbReference type="InterPro" id="IPR036034">
    <property type="entry name" value="PDZ_sf"/>
</dbReference>
<gene>
    <name evidence="3" type="ORF">KIM322_06900</name>
</gene>
<dbReference type="Pfam" id="PF05362">
    <property type="entry name" value="Lon_C"/>
    <property type="match status" value="1"/>
</dbReference>
<feature type="domain" description="Lon proteolytic" evidence="2">
    <location>
        <begin position="234"/>
        <end position="347"/>
    </location>
</feature>
<evidence type="ECO:0000259" key="2">
    <source>
        <dbReference type="PROSITE" id="PS51786"/>
    </source>
</evidence>
<feature type="active site" evidence="1">
    <location>
        <position position="287"/>
    </location>
</feature>
<dbReference type="InterPro" id="IPR027065">
    <property type="entry name" value="Lon_Prtase"/>
</dbReference>
<sequence length="348" mass="38178">MKSAKQDNKSHRLARNWLLAIGAIILLAIGMSWPTDYYIDTPGDAVPISQFVKSKDRVPNNFYLVTVSETSQPASVAELLQSYTDQYATRIHKSQLLGTTTNRQYQELQKWYMETSQQNAIYYAAKKAGIKAKLSYEGVYVMDVQKSSSFRGKLRMGDTVLGADGHKFHSTKEMTTYFRQKSLNDKLKIDVLRGSKKLTIAGKAVKVDGTGKPGIGIQLVERVKVTTHPELKIDAEDIGGPSAGLMFTLTSYQVFTKQNLAKGHKVAGTGTISADGKVGAIGGVDKKVVAADEAGAEVFFAPTDTAELKKQGSNYVVAKQTAKQIGSKMKVVPVRSFEDALNYLRNTY</sequence>
<dbReference type="PROSITE" id="PS51786">
    <property type="entry name" value="LON_PROTEOLYTIC"/>
    <property type="match status" value="1"/>
</dbReference>
<reference evidence="3 4" key="1">
    <citation type="journal article" date="2023" name="Microbiol. Spectr.">
        <title>Symbiosis of Carpenter Bees with Uncharacterized Lactic Acid Bacteria Showing NAD Auxotrophy.</title>
        <authorList>
            <person name="Kawasaki S."/>
            <person name="Ozawa K."/>
            <person name="Mori T."/>
            <person name="Yamamoto A."/>
            <person name="Ito M."/>
            <person name="Ohkuma M."/>
            <person name="Sakamoto M."/>
            <person name="Matsutani M."/>
        </authorList>
    </citation>
    <scope>NUCLEOTIDE SEQUENCE [LARGE SCALE GENOMIC DNA]</scope>
    <source>
        <strain evidence="3 4">Kim32-2</strain>
    </source>
</reference>
<keyword evidence="1" id="KW-0378">Hydrolase</keyword>
<evidence type="ECO:0000313" key="3">
    <source>
        <dbReference type="EMBL" id="BDR60429.1"/>
    </source>
</evidence>
<dbReference type="RefSeq" id="WP_317638130.1">
    <property type="nucleotide sequence ID" value="NZ_AP026803.1"/>
</dbReference>
<dbReference type="EC" id="3.4.21.53" evidence="1"/>
<protein>
    <recommendedName>
        <fullName evidence="1">endopeptidase La</fullName>
        <ecNumber evidence="1">3.4.21.53</ecNumber>
    </recommendedName>
</protein>
<dbReference type="NCBIfam" id="NF041438">
    <property type="entry name" value="SepM_fam_S16"/>
    <property type="match status" value="1"/>
</dbReference>
<dbReference type="InterPro" id="IPR014721">
    <property type="entry name" value="Ribsml_uS5_D2-typ_fold_subgr"/>
</dbReference>
<dbReference type="Gene3D" id="3.30.230.10">
    <property type="match status" value="1"/>
</dbReference>
<dbReference type="InterPro" id="IPR008269">
    <property type="entry name" value="Lon_proteolytic"/>
</dbReference>
<dbReference type="PANTHER" id="PTHR10046">
    <property type="entry name" value="ATP DEPENDENT LON PROTEASE FAMILY MEMBER"/>
    <property type="match status" value="1"/>
</dbReference>
<proteinExistence type="inferred from homology"/>
<accession>A0ABM8BGN7</accession>
<dbReference type="Proteomes" id="UP001321741">
    <property type="component" value="Chromosome"/>
</dbReference>
<dbReference type="Pfam" id="PF13180">
    <property type="entry name" value="PDZ_2"/>
    <property type="match status" value="1"/>
</dbReference>
<dbReference type="EMBL" id="AP026803">
    <property type="protein sequence ID" value="BDR60429.1"/>
    <property type="molecule type" value="Genomic_DNA"/>
</dbReference>
<feature type="active site" evidence="1">
    <location>
        <position position="242"/>
    </location>
</feature>
<dbReference type="SUPFAM" id="SSF54211">
    <property type="entry name" value="Ribosomal protein S5 domain 2-like"/>
    <property type="match status" value="1"/>
</dbReference>
<keyword evidence="1" id="KW-0645">Protease</keyword>
<keyword evidence="1" id="KW-0720">Serine protease</keyword>
<comment type="similarity">
    <text evidence="1">Belongs to the peptidase S16 family.</text>
</comment>
<name>A0ABM8BGN7_9LACO</name>
<dbReference type="InterPro" id="IPR001478">
    <property type="entry name" value="PDZ"/>
</dbReference>
<evidence type="ECO:0000256" key="1">
    <source>
        <dbReference type="PROSITE-ProRule" id="PRU01122"/>
    </source>
</evidence>